<sequence length="425" mass="47651">MSLLAFASHRAFASPPAPSFLPRRAVAPARKCIPVPECMPARPSFATRTACAADPPPRTTPPSNPLSNLLMSKSPILPLLVRTARTSYKLFWKVLMSQLAPSDKHGRYIRPTSTLSAEYDTGPLGKTVATVSRSFLARYEEPPYAVYVGVACQWCHRVLLARALLALEDKLELRYLTPGAEGLWRLSDPQQYPATASTLKEVYLQLDRKYKGRYTAPLLVDVDQYSIVSNESAHILRFFANLQPKTIDQHTVVCLRPREEHGFDVQPDLLEKLCHDLYNNVNDGVYRCGFATSQLAYEEAESNLFATLDYVESLLSKTRFLCSNTVITEADVRLFPTAFRFDAVYAVLFRACRKTIRADYPSISAWIRDIYNLPNVADTCDLEATRNNYYTSLFPLNPSAIVPVPPQQDLSPAPHRRALSVQSNA</sequence>
<dbReference type="Proteomes" id="UP000247409">
    <property type="component" value="Unassembled WGS sequence"/>
</dbReference>
<dbReference type="AlphaFoldDB" id="A0A2V3IYG2"/>
<dbReference type="InterPro" id="IPR010987">
    <property type="entry name" value="Glutathione-S-Trfase_C-like"/>
</dbReference>
<evidence type="ECO:0000259" key="1">
    <source>
        <dbReference type="PROSITE" id="PS50405"/>
    </source>
</evidence>
<comment type="caution">
    <text evidence="2">The sequence shown here is derived from an EMBL/GenBank/DDBJ whole genome shotgun (WGS) entry which is preliminary data.</text>
</comment>
<protein>
    <submittedName>
        <fullName evidence="2">Glutathionyl-hydroquinone reductase YqjG</fullName>
    </submittedName>
</protein>
<dbReference type="InterPro" id="IPR004045">
    <property type="entry name" value="Glutathione_S-Trfase_N"/>
</dbReference>
<dbReference type="InterPro" id="IPR036282">
    <property type="entry name" value="Glutathione-S-Trfase_C_sf"/>
</dbReference>
<evidence type="ECO:0000313" key="3">
    <source>
        <dbReference type="Proteomes" id="UP000247409"/>
    </source>
</evidence>
<dbReference type="Pfam" id="PF13410">
    <property type="entry name" value="GST_C_2"/>
    <property type="match status" value="1"/>
</dbReference>
<accession>A0A2V3IYG2</accession>
<dbReference type="Pfam" id="PF13409">
    <property type="entry name" value="GST_N_2"/>
    <property type="match status" value="1"/>
</dbReference>
<dbReference type="PANTHER" id="PTHR32419:SF6">
    <property type="entry name" value="GLUTATHIONE S-TRANSFERASE OMEGA-LIKE 1-RELATED"/>
    <property type="match status" value="1"/>
</dbReference>
<keyword evidence="3" id="KW-1185">Reference proteome</keyword>
<name>A0A2V3IYG2_9FLOR</name>
<dbReference type="PANTHER" id="PTHR32419">
    <property type="entry name" value="GLUTATHIONYL-HYDROQUINONE REDUCTASE"/>
    <property type="match status" value="1"/>
</dbReference>
<feature type="domain" description="GST C-terminal" evidence="1">
    <location>
        <begin position="256"/>
        <end position="391"/>
    </location>
</feature>
<dbReference type="InterPro" id="IPR016639">
    <property type="entry name" value="GST_Omega/GSH"/>
</dbReference>
<dbReference type="Gene3D" id="1.20.1050.10">
    <property type="match status" value="1"/>
</dbReference>
<dbReference type="Gene3D" id="3.40.30.10">
    <property type="entry name" value="Glutaredoxin"/>
    <property type="match status" value="1"/>
</dbReference>
<dbReference type="EMBL" id="NBIV01000027">
    <property type="protein sequence ID" value="PXF47196.1"/>
    <property type="molecule type" value="Genomic_DNA"/>
</dbReference>
<proteinExistence type="predicted"/>
<dbReference type="GO" id="GO:0005737">
    <property type="term" value="C:cytoplasm"/>
    <property type="evidence" value="ECO:0007669"/>
    <property type="project" value="TreeGrafter"/>
</dbReference>
<dbReference type="InterPro" id="IPR047047">
    <property type="entry name" value="GST_Omega-like_C"/>
</dbReference>
<dbReference type="GO" id="GO:0004364">
    <property type="term" value="F:glutathione transferase activity"/>
    <property type="evidence" value="ECO:0007669"/>
    <property type="project" value="InterPro"/>
</dbReference>
<reference evidence="2 3" key="1">
    <citation type="journal article" date="2018" name="Mol. Biol. Evol.">
        <title>Analysis of the draft genome of the red seaweed Gracilariopsis chorda provides insights into genome size evolution in Rhodophyta.</title>
        <authorList>
            <person name="Lee J."/>
            <person name="Yang E.C."/>
            <person name="Graf L."/>
            <person name="Yang J.H."/>
            <person name="Qiu H."/>
            <person name="Zel Zion U."/>
            <person name="Chan C.X."/>
            <person name="Stephens T.G."/>
            <person name="Weber A.P.M."/>
            <person name="Boo G.H."/>
            <person name="Boo S.M."/>
            <person name="Kim K.M."/>
            <person name="Shin Y."/>
            <person name="Jung M."/>
            <person name="Lee S.J."/>
            <person name="Yim H.S."/>
            <person name="Lee J.H."/>
            <person name="Bhattacharya D."/>
            <person name="Yoon H.S."/>
        </authorList>
    </citation>
    <scope>NUCLEOTIDE SEQUENCE [LARGE SCALE GENOMIC DNA]</scope>
    <source>
        <strain evidence="2 3">SKKU-2015</strain>
        <tissue evidence="2">Whole body</tissue>
    </source>
</reference>
<evidence type="ECO:0000313" key="2">
    <source>
        <dbReference type="EMBL" id="PXF47196.1"/>
    </source>
</evidence>
<dbReference type="CDD" id="cd03190">
    <property type="entry name" value="GST_C_Omega_like"/>
    <property type="match status" value="1"/>
</dbReference>
<dbReference type="SUPFAM" id="SSF47616">
    <property type="entry name" value="GST C-terminal domain-like"/>
    <property type="match status" value="1"/>
</dbReference>
<dbReference type="InterPro" id="IPR036249">
    <property type="entry name" value="Thioredoxin-like_sf"/>
</dbReference>
<dbReference type="OrthoDB" id="2309723at2759"/>
<gene>
    <name evidence="2" type="ORF">BWQ96_02971</name>
</gene>
<dbReference type="SUPFAM" id="SSF52833">
    <property type="entry name" value="Thioredoxin-like"/>
    <property type="match status" value="1"/>
</dbReference>
<organism evidence="2 3">
    <name type="scientific">Gracilariopsis chorda</name>
    <dbReference type="NCBI Taxonomy" id="448386"/>
    <lineage>
        <taxon>Eukaryota</taxon>
        <taxon>Rhodophyta</taxon>
        <taxon>Florideophyceae</taxon>
        <taxon>Rhodymeniophycidae</taxon>
        <taxon>Gracilariales</taxon>
        <taxon>Gracilariaceae</taxon>
        <taxon>Gracilariopsis</taxon>
    </lineage>
</organism>
<dbReference type="PROSITE" id="PS50405">
    <property type="entry name" value="GST_CTER"/>
    <property type="match status" value="1"/>
</dbReference>